<evidence type="ECO:0000259" key="1">
    <source>
        <dbReference type="Pfam" id="PF20150"/>
    </source>
</evidence>
<dbReference type="PANTHER" id="PTHR35910">
    <property type="entry name" value="2EXR DOMAIN-CONTAINING PROTEIN"/>
    <property type="match status" value="1"/>
</dbReference>
<dbReference type="PANTHER" id="PTHR35910:SF1">
    <property type="entry name" value="2EXR DOMAIN-CONTAINING PROTEIN"/>
    <property type="match status" value="1"/>
</dbReference>
<proteinExistence type="predicted"/>
<feature type="domain" description="2EXR" evidence="1">
    <location>
        <begin position="6"/>
        <end position="117"/>
    </location>
</feature>
<dbReference type="Pfam" id="PF20150">
    <property type="entry name" value="2EXR"/>
    <property type="match status" value="1"/>
</dbReference>
<reference evidence="2" key="1">
    <citation type="submission" date="2013-05" db="EMBL/GenBank/DDBJ databases">
        <title>Draft genome sequences of six wheat associated Fusarium spp. isolates.</title>
        <authorList>
            <person name="Moolhuijzen P.M."/>
            <person name="Manners J.M."/>
            <person name="Wilcox S."/>
            <person name="Bellgard M.I."/>
            <person name="Gardiner D.M."/>
        </authorList>
    </citation>
    <scope>NUCLEOTIDE SEQUENCE</scope>
    <source>
        <strain evidence="2">CS3069</strain>
    </source>
</reference>
<dbReference type="AlphaFoldDB" id="A0A090N5P0"/>
<comment type="caution">
    <text evidence="2">The sequence shown here is derived from an EMBL/GenBank/DDBJ whole genome shotgun (WGS) entry which is preliminary data.</text>
</comment>
<sequence>MDTSSFESFPDLPTELRLQIWEEACHEACREREANHPGIQYTRVRESSPTRILLVHQPVHLDGKARSGTMRDGGLWLASEESRDVIREHCPDGSGGERKVLAGDGWPYHVNPSRDIFCIQDLEKIKHDDVHSALDICIWASSRTNEFHNIKNIAIEFDPSWIKWLPRTYKNMSAESTPRGLLARLLRSQYMNDNRQTTVWLIDNDMRWARRPSSYYGTAPMPDYNKRFINCDGSYVEVYPSNTCYCCSGKRSLAIRTFLSSLNVRGEHFETQHPNFVPSYDDYIDGYWEAPFEIAEGIRVLALACNEVEFCRKDHRQDRSTWRRCV</sequence>
<evidence type="ECO:0000313" key="2">
    <source>
        <dbReference type="EMBL" id="CEG04866.1"/>
    </source>
</evidence>
<protein>
    <submittedName>
        <fullName evidence="2">WGS project CBMI000000000 data, contig CS3069_c002262</fullName>
    </submittedName>
</protein>
<dbReference type="InterPro" id="IPR045518">
    <property type="entry name" value="2EXR"/>
</dbReference>
<name>A0A090N5P0_9HYPO</name>
<gene>
    <name evidence="2" type="ORF">BN850_0079330</name>
</gene>
<accession>A0A090N5P0</accession>
<organism evidence="2">
    <name type="scientific">Fusarium clavum</name>
    <dbReference type="NCBI Taxonomy" id="2594811"/>
    <lineage>
        <taxon>Eukaryota</taxon>
        <taxon>Fungi</taxon>
        <taxon>Dikarya</taxon>
        <taxon>Ascomycota</taxon>
        <taxon>Pezizomycotina</taxon>
        <taxon>Sordariomycetes</taxon>
        <taxon>Hypocreomycetidae</taxon>
        <taxon>Hypocreales</taxon>
        <taxon>Nectriaceae</taxon>
        <taxon>Fusarium</taxon>
        <taxon>Fusarium incarnatum-equiseti species complex</taxon>
    </lineage>
</organism>
<dbReference type="EMBL" id="CBMI010002260">
    <property type="protein sequence ID" value="CEG04866.1"/>
    <property type="molecule type" value="Genomic_DNA"/>
</dbReference>